<feature type="compositionally biased region" description="Polar residues" evidence="9">
    <location>
        <begin position="920"/>
        <end position="929"/>
    </location>
</feature>
<evidence type="ECO:0000313" key="12">
    <source>
        <dbReference type="Proteomes" id="UP000007264"/>
    </source>
</evidence>
<sequence>MHPSRLFRQGAKSLPFLKNGNFALVAEETVELRPGLNVVTGESGAGKSVLVTALGQLLGFPAVDNCIRPPASCASVEGSVHLPASSVRSVQSLLTRMGLPSRILDSGGDSAQELILKREVVHADKGVRSRCSVNGVSTSLRVLRELGAALVDVNGQHAAQTLRDPDTQLALLDRIASTGAAVARYGQKLEELRGLAQQVTAIDALGTKEQREQLQDLMDQVREAEVETGEEAVLRQRLRQMEARQASVQRCGIVRTGLLGDDGSGGVQEGLRSVQTQLNAVLADEEAYAAVRADSKDEGSGSIDEEEDAREGVALMEGALEELEQARDLLASMEQKVGDYAMRFRFLQLEHNEVSQRLAVLDRLFKQHDCSSSDALLEVAAKAEADLDRWFQMEGKREEIERTLRRMKQELAAEGTVLSKRRRAAAGQLRVAVESCLADLAMAGSRFDVRIGWEPYAKGLHVPVELAGEVYEAGNQGYRVRRSGLDAVEFLLAAGPAEPLRPLGAVASGGESARVMFALKAAPAIAAASESDDSSPAQERGAGAGLQSEGDFGTDGASVMILDELDSGVGSRLGGPVGQMLRRMSDSSGTSAASQIICVSHLPQVAAQAEHHIVVRKAVDAEGRALTRFAVLTEEAERAEEVGAMLGLGTSEALQMMQAAIACLALDFEDKFRHAHHDPADFPPVSEGEEGTESEEEAIEITEDQLMQELDSMEPSLQLELTAKLSPSSDKELQADLRRVMHLRQRSAEYQLSHYAPNGAQYVRHRDAFPDDGSEEQQRRVTAILYANPTWCPADGGKLRLWPPRALEPSPSQSSARAGAPAGLSPRASLRLSASPRSNNGDLANGTTQGVGSPSGSGRLMQNGLTQNGLSPDGKPTASGNLLDQPPPMLNGHHHGGLANRNGYHGHAAENGRAAYSDAGSDTASVQSEPPSLRTPPHPPRPPGSIASSMLAEATEASALDSLADGASSVDEGSFADGIREIREAEEPGAKSTEVGTEPVVDVAPLAGRLVLFLSGAVEHAVLPNLSQRIALTAWCQ</sequence>
<dbReference type="EMBL" id="AGSI01000004">
    <property type="protein sequence ID" value="EIE25588.1"/>
    <property type="molecule type" value="Genomic_DNA"/>
</dbReference>
<evidence type="ECO:0000256" key="9">
    <source>
        <dbReference type="SAM" id="MobiDB-lite"/>
    </source>
</evidence>
<feature type="coiled-coil region" evidence="8">
    <location>
        <begin position="306"/>
        <end position="343"/>
    </location>
</feature>
<keyword evidence="3" id="KW-0547">Nucleotide-binding</keyword>
<dbReference type="PANTHER" id="PTHR11059">
    <property type="entry name" value="DNA REPAIR PROTEIN RECN"/>
    <property type="match status" value="1"/>
</dbReference>
<dbReference type="Gene3D" id="3.40.50.300">
    <property type="entry name" value="P-loop containing nucleotide triphosphate hydrolases"/>
    <property type="match status" value="2"/>
</dbReference>
<dbReference type="SUPFAM" id="SSF52540">
    <property type="entry name" value="P-loop containing nucleoside triphosphate hydrolases"/>
    <property type="match status" value="1"/>
</dbReference>
<dbReference type="GO" id="GO:0016787">
    <property type="term" value="F:hydrolase activity"/>
    <property type="evidence" value="ECO:0007669"/>
    <property type="project" value="UniProtKB-KW"/>
</dbReference>
<keyword evidence="8" id="KW-0175">Coiled coil</keyword>
<evidence type="ECO:0000256" key="6">
    <source>
        <dbReference type="ARBA" id="ARBA00023204"/>
    </source>
</evidence>
<feature type="compositionally biased region" description="Low complexity" evidence="9">
    <location>
        <begin position="528"/>
        <end position="537"/>
    </location>
</feature>
<dbReference type="InterPro" id="IPR004604">
    <property type="entry name" value="DNA_recomb/repair_RecN"/>
</dbReference>
<keyword evidence="4" id="KW-0227">DNA damage</keyword>
<feature type="region of interest" description="Disordered" evidence="9">
    <location>
        <begin position="677"/>
        <end position="697"/>
    </location>
</feature>
<dbReference type="STRING" id="574566.I0Z4L9"/>
<dbReference type="InterPro" id="IPR044862">
    <property type="entry name" value="Pro_4_hyd_alph_FE2OG_OXY"/>
</dbReference>
<dbReference type="eggNOG" id="ENOG502RZ0Y">
    <property type="taxonomic scope" value="Eukaryota"/>
</dbReference>
<evidence type="ECO:0000256" key="8">
    <source>
        <dbReference type="SAM" id="Coils"/>
    </source>
</evidence>
<name>I0Z4L9_COCSC</name>
<feature type="region of interest" description="Disordered" evidence="9">
    <location>
        <begin position="528"/>
        <end position="551"/>
    </location>
</feature>
<dbReference type="GO" id="GO:0006310">
    <property type="term" value="P:DNA recombination"/>
    <property type="evidence" value="ECO:0007669"/>
    <property type="project" value="InterPro"/>
</dbReference>
<protein>
    <recommendedName>
        <fullName evidence="2">DNA repair protein RecN</fullName>
    </recommendedName>
    <alternativeName>
        <fullName evidence="7">Recombination protein N</fullName>
    </alternativeName>
</protein>
<organism evidence="11 12">
    <name type="scientific">Coccomyxa subellipsoidea (strain C-169)</name>
    <name type="common">Green microalga</name>
    <dbReference type="NCBI Taxonomy" id="574566"/>
    <lineage>
        <taxon>Eukaryota</taxon>
        <taxon>Viridiplantae</taxon>
        <taxon>Chlorophyta</taxon>
        <taxon>core chlorophytes</taxon>
        <taxon>Trebouxiophyceae</taxon>
        <taxon>Trebouxiophyceae incertae sedis</taxon>
        <taxon>Coccomyxaceae</taxon>
        <taxon>Coccomyxa</taxon>
        <taxon>Coccomyxa subellipsoidea</taxon>
    </lineage>
</organism>
<comment type="similarity">
    <text evidence="1">Belongs to the RecN family.</text>
</comment>
<dbReference type="GO" id="GO:0005524">
    <property type="term" value="F:ATP binding"/>
    <property type="evidence" value="ECO:0007669"/>
    <property type="project" value="UniProtKB-KW"/>
</dbReference>
<proteinExistence type="inferred from homology"/>
<reference evidence="11 12" key="1">
    <citation type="journal article" date="2012" name="Genome Biol.">
        <title>The genome of the polar eukaryotic microalga coccomyxa subellipsoidea reveals traits of cold adaptation.</title>
        <authorList>
            <person name="Blanc G."/>
            <person name="Agarkova I."/>
            <person name="Grimwood J."/>
            <person name="Kuo A."/>
            <person name="Brueggeman A."/>
            <person name="Dunigan D."/>
            <person name="Gurnon J."/>
            <person name="Ladunga I."/>
            <person name="Lindquist E."/>
            <person name="Lucas S."/>
            <person name="Pangilinan J."/>
            <person name="Proschold T."/>
            <person name="Salamov A."/>
            <person name="Schmutz J."/>
            <person name="Weeks D."/>
            <person name="Yamada T."/>
            <person name="Claverie J.M."/>
            <person name="Grigoriev I."/>
            <person name="Van Etten J."/>
            <person name="Lomsadze A."/>
            <person name="Borodovsky M."/>
        </authorList>
    </citation>
    <scope>NUCLEOTIDE SEQUENCE [LARGE SCALE GENOMIC DNA]</scope>
    <source>
        <strain evidence="11 12">C-169</strain>
    </source>
</reference>
<evidence type="ECO:0000256" key="1">
    <source>
        <dbReference type="ARBA" id="ARBA00009441"/>
    </source>
</evidence>
<dbReference type="PANTHER" id="PTHR11059:SF0">
    <property type="entry name" value="DNA REPAIR PROTEIN RECN"/>
    <property type="match status" value="1"/>
</dbReference>
<feature type="compositionally biased region" description="Pro residues" evidence="9">
    <location>
        <begin position="933"/>
        <end position="943"/>
    </location>
</feature>
<evidence type="ECO:0000256" key="3">
    <source>
        <dbReference type="ARBA" id="ARBA00022741"/>
    </source>
</evidence>
<dbReference type="Pfam" id="PF13640">
    <property type="entry name" value="2OG-FeII_Oxy_3"/>
    <property type="match status" value="1"/>
</dbReference>
<dbReference type="OrthoDB" id="1938215at2759"/>
<keyword evidence="12" id="KW-1185">Reference proteome</keyword>
<dbReference type="GO" id="GO:0006281">
    <property type="term" value="P:DNA repair"/>
    <property type="evidence" value="ECO:0007669"/>
    <property type="project" value="UniProtKB-KW"/>
</dbReference>
<feature type="compositionally biased region" description="Acidic residues" evidence="9">
    <location>
        <begin position="687"/>
        <end position="697"/>
    </location>
</feature>
<dbReference type="KEGG" id="csl:COCSUDRAFT_46777"/>
<evidence type="ECO:0000256" key="2">
    <source>
        <dbReference type="ARBA" id="ARBA00021315"/>
    </source>
</evidence>
<dbReference type="InterPro" id="IPR027417">
    <property type="entry name" value="P-loop_NTPase"/>
</dbReference>
<comment type="caution">
    <text evidence="11">The sequence shown here is derived from an EMBL/GenBank/DDBJ whole genome shotgun (WGS) entry which is preliminary data.</text>
</comment>
<evidence type="ECO:0000256" key="7">
    <source>
        <dbReference type="ARBA" id="ARBA00033408"/>
    </source>
</evidence>
<accession>I0Z4L9</accession>
<keyword evidence="6" id="KW-0234">DNA repair</keyword>
<evidence type="ECO:0000256" key="5">
    <source>
        <dbReference type="ARBA" id="ARBA00022840"/>
    </source>
</evidence>
<evidence type="ECO:0000259" key="10">
    <source>
        <dbReference type="Pfam" id="PF13640"/>
    </source>
</evidence>
<evidence type="ECO:0000313" key="11">
    <source>
        <dbReference type="EMBL" id="EIE25588.1"/>
    </source>
</evidence>
<dbReference type="AlphaFoldDB" id="I0Z4L9"/>
<feature type="region of interest" description="Disordered" evidence="9">
    <location>
        <begin position="802"/>
        <end position="947"/>
    </location>
</feature>
<evidence type="ECO:0000256" key="4">
    <source>
        <dbReference type="ARBA" id="ARBA00022763"/>
    </source>
</evidence>
<dbReference type="Gene3D" id="2.60.120.620">
    <property type="entry name" value="q2cbj1_9rhob like domain"/>
    <property type="match status" value="2"/>
</dbReference>
<dbReference type="RefSeq" id="XP_005650132.1">
    <property type="nucleotide sequence ID" value="XM_005650075.1"/>
</dbReference>
<feature type="compositionally biased region" description="Low complexity" evidence="9">
    <location>
        <begin position="824"/>
        <end position="838"/>
    </location>
</feature>
<dbReference type="Proteomes" id="UP000007264">
    <property type="component" value="Unassembled WGS sequence"/>
</dbReference>
<dbReference type="GeneID" id="17043590"/>
<keyword evidence="5" id="KW-0067">ATP-binding</keyword>
<feature type="domain" description="Prolyl 4-hydroxylase alpha subunit Fe(2+) 2OG dioxygenase" evidence="10">
    <location>
        <begin position="751"/>
        <end position="806"/>
    </location>
</feature>
<gene>
    <name evidence="11" type="ORF">COCSUDRAFT_46777</name>
</gene>
<keyword evidence="11" id="KW-0378">Hydrolase</keyword>
<feature type="compositionally biased region" description="Polar residues" evidence="9">
    <location>
        <begin position="839"/>
        <end position="856"/>
    </location>
</feature>